<dbReference type="InterPro" id="IPR034141">
    <property type="entry name" value="TOPRIM_RNase_M5-like"/>
</dbReference>
<dbReference type="EMBL" id="LRQI01000029">
    <property type="protein sequence ID" value="KXA39222.1"/>
    <property type="molecule type" value="Genomic_DNA"/>
</dbReference>
<dbReference type="SUPFAM" id="SSF110455">
    <property type="entry name" value="Toprim domain"/>
    <property type="match status" value="1"/>
</dbReference>
<gene>
    <name evidence="2" type="ORF">HMPREF3225_00853</name>
</gene>
<organism evidence="2 3">
    <name type="scientific">Staphylococcus lugdunensis</name>
    <dbReference type="NCBI Taxonomy" id="28035"/>
    <lineage>
        <taxon>Bacteria</taxon>
        <taxon>Bacillati</taxon>
        <taxon>Bacillota</taxon>
        <taxon>Bacilli</taxon>
        <taxon>Bacillales</taxon>
        <taxon>Staphylococcaceae</taxon>
        <taxon>Staphylococcus</taxon>
    </lineage>
</organism>
<comment type="caution">
    <text evidence="2">The sequence shown here is derived from an EMBL/GenBank/DDBJ whole genome shotgun (WGS) entry which is preliminary data.</text>
</comment>
<dbReference type="Pfam" id="PF01751">
    <property type="entry name" value="Toprim"/>
    <property type="match status" value="1"/>
</dbReference>
<evidence type="ECO:0000313" key="3">
    <source>
        <dbReference type="Proteomes" id="UP000070063"/>
    </source>
</evidence>
<dbReference type="PANTHER" id="PTHR39964">
    <property type="entry name" value="UPF0292 PROTEIN TK1411"/>
    <property type="match status" value="1"/>
</dbReference>
<dbReference type="PANTHER" id="PTHR39964:SF2">
    <property type="entry name" value="UPF0292 PROTEIN MJ1624"/>
    <property type="match status" value="1"/>
</dbReference>
<dbReference type="Proteomes" id="UP000070063">
    <property type="component" value="Unassembled WGS sequence"/>
</dbReference>
<name>A0ABD4EH54_STALU</name>
<accession>A0ABD4EH54</accession>
<dbReference type="CDD" id="cd01027">
    <property type="entry name" value="TOPRIM_RNase_M5_like"/>
    <property type="match status" value="1"/>
</dbReference>
<dbReference type="PROSITE" id="PS50880">
    <property type="entry name" value="TOPRIM"/>
    <property type="match status" value="1"/>
</dbReference>
<evidence type="ECO:0000313" key="2">
    <source>
        <dbReference type="EMBL" id="KXA39222.1"/>
    </source>
</evidence>
<evidence type="ECO:0000259" key="1">
    <source>
        <dbReference type="PROSITE" id="PS50880"/>
    </source>
</evidence>
<dbReference type="Gene3D" id="3.40.1360.10">
    <property type="match status" value="1"/>
</dbReference>
<dbReference type="InterPro" id="IPR006171">
    <property type="entry name" value="TOPRIM_dom"/>
</dbReference>
<reference evidence="2 3" key="1">
    <citation type="submission" date="2016-01" db="EMBL/GenBank/DDBJ databases">
        <authorList>
            <person name="Mitreva M."/>
            <person name="Pepin K.H."/>
            <person name="Mihindukulasuriya K.A."/>
            <person name="Fulton R."/>
            <person name="Fronick C."/>
            <person name="O'Laughlin M."/>
            <person name="Miner T."/>
            <person name="Herter B."/>
            <person name="Rosa B.A."/>
            <person name="Cordes M."/>
            <person name="Tomlinson C."/>
            <person name="Wollam A."/>
            <person name="Palsikar V.B."/>
            <person name="Mardis E.R."/>
            <person name="Wilson R.K."/>
        </authorList>
    </citation>
    <scope>NUCLEOTIDE SEQUENCE [LARGE SCALE GENOMIC DNA]</scope>
    <source>
        <strain evidence="2 3">MJR7738</strain>
    </source>
</reference>
<protein>
    <submittedName>
        <fullName evidence="2">Toprim domain protein</fullName>
    </submittedName>
</protein>
<dbReference type="SMART" id="SM00493">
    <property type="entry name" value="TOPRIM"/>
    <property type="match status" value="1"/>
</dbReference>
<feature type="domain" description="Toprim" evidence="1">
    <location>
        <begin position="7"/>
        <end position="91"/>
    </location>
</feature>
<sequence>MNMTLVNKVIIVEGKSDKKRVQQVIAEPVHIICTHGTMSIDKIDDMIESLYGKQVFILADSDDEGANIRKWFKRYLSESEHIYIDRTYCEVARCPKKYLAKVLHKHGFMVRQEQQLMPHLNMERFVLAND</sequence>
<proteinExistence type="predicted"/>
<dbReference type="AlphaFoldDB" id="A0ABD4EH54"/>